<accession>A0ABP0BYL9</accession>
<reference evidence="2 3" key="1">
    <citation type="submission" date="2024-01" db="EMBL/GenBank/DDBJ databases">
        <authorList>
            <person name="Allen C."/>
            <person name="Tagirdzhanova G."/>
        </authorList>
    </citation>
    <scope>NUCLEOTIDE SEQUENCE [LARGE SCALE GENOMIC DNA]</scope>
</reference>
<sequence length="567" mass="61497">MATLMEPAPSVPLVENLTEKLCSTLTTPVSSASASLITSPMPSPSTISPQDDENSKQRDSAICIDENEFCGILEHATVEDEWEGNSGACASLNTSSLCLVSSTDTHDENQTTCLVTAPPRSFSAPPDVLLATATTSDDAHDAHTAYNYDAVAYETGGWTTAADAHSAFPHVFGIFDYGDGETFYLGGGGARITRHLSERQTNPCGDNGRRMAATAAGVHRFWPFQHPPLYTCRLHARSTGSPAVVLYSGLDPSRDSAWADVQFLSKTSFKTKSLASLAFGGITIGIPPLTEGLPMTVAGRKLIGRAEEKLSVHLGWHRRYRFEVEVADMSKSGARGDKNLLRREAFEWRYCSGAELEALEEREEADTDSSGSFSVDEIVQPLSSRLRLGLTDIHGKVTNTARKSSHLLKRALSRRQKKFQDTPSEKQETLFSSSSTRGSQVTINSRWKSGWQLVRLTDASNPLSDVLAAPLLDHLIGEEAGRAAARRRTPDGHEIVAIWSNADPSNTTREASRFTRLGSGTTGELGERWALMAVASGLAVWEHGRRARRRRESTVVQACGGLASIMA</sequence>
<feature type="compositionally biased region" description="Low complexity" evidence="1">
    <location>
        <begin position="37"/>
        <end position="49"/>
    </location>
</feature>
<comment type="caution">
    <text evidence="2">The sequence shown here is derived from an EMBL/GenBank/DDBJ whole genome shotgun (WGS) entry which is preliminary data.</text>
</comment>
<evidence type="ECO:0000313" key="3">
    <source>
        <dbReference type="Proteomes" id="UP001642406"/>
    </source>
</evidence>
<evidence type="ECO:0000313" key="2">
    <source>
        <dbReference type="EMBL" id="CAK7224815.1"/>
    </source>
</evidence>
<feature type="compositionally biased region" description="Basic and acidic residues" evidence="1">
    <location>
        <begin position="418"/>
        <end position="428"/>
    </location>
</feature>
<organism evidence="2 3">
    <name type="scientific">Sporothrix bragantina</name>
    <dbReference type="NCBI Taxonomy" id="671064"/>
    <lineage>
        <taxon>Eukaryota</taxon>
        <taxon>Fungi</taxon>
        <taxon>Dikarya</taxon>
        <taxon>Ascomycota</taxon>
        <taxon>Pezizomycotina</taxon>
        <taxon>Sordariomycetes</taxon>
        <taxon>Sordariomycetidae</taxon>
        <taxon>Ophiostomatales</taxon>
        <taxon>Ophiostomataceae</taxon>
        <taxon>Sporothrix</taxon>
    </lineage>
</organism>
<keyword evidence="3" id="KW-1185">Reference proteome</keyword>
<evidence type="ECO:0000256" key="1">
    <source>
        <dbReference type="SAM" id="MobiDB-lite"/>
    </source>
</evidence>
<proteinExistence type="predicted"/>
<protein>
    <submittedName>
        <fullName evidence="2">Uncharacterized protein</fullName>
    </submittedName>
</protein>
<feature type="region of interest" description="Disordered" evidence="1">
    <location>
        <begin position="415"/>
        <end position="435"/>
    </location>
</feature>
<gene>
    <name evidence="2" type="ORF">SBRCBS47491_005683</name>
</gene>
<name>A0ABP0BYL9_9PEZI</name>
<dbReference type="Proteomes" id="UP001642406">
    <property type="component" value="Unassembled WGS sequence"/>
</dbReference>
<dbReference type="EMBL" id="CAWUHC010000050">
    <property type="protein sequence ID" value="CAK7224815.1"/>
    <property type="molecule type" value="Genomic_DNA"/>
</dbReference>
<feature type="region of interest" description="Disordered" evidence="1">
    <location>
        <begin position="33"/>
        <end position="58"/>
    </location>
</feature>